<dbReference type="EMBL" id="WAIE01000001">
    <property type="protein sequence ID" value="KAB1443076.1"/>
    <property type="molecule type" value="Genomic_DNA"/>
</dbReference>
<keyword evidence="3" id="KW-1185">Reference proteome</keyword>
<reference evidence="2 3" key="1">
    <citation type="journal article" date="2017" name="Int. J. Syst. Evol. Microbiol.">
        <title>Desulfovibrio senegalensis sp. nov., a mesophilic sulfate reducer isolated from marine sediment.</title>
        <authorList>
            <person name="Thioye A."/>
            <person name="Gam Z.B.A."/>
            <person name="Mbengue M."/>
            <person name="Cayol J.L."/>
            <person name="Joseph-Bartoli M."/>
            <person name="Toure-Kane C."/>
            <person name="Labat M."/>
        </authorList>
    </citation>
    <scope>NUCLEOTIDE SEQUENCE [LARGE SCALE GENOMIC DNA]</scope>
    <source>
        <strain evidence="2 3">DSM 101509</strain>
    </source>
</reference>
<dbReference type="InterPro" id="IPR050639">
    <property type="entry name" value="SSR_resolvase"/>
</dbReference>
<dbReference type="GO" id="GO:0003677">
    <property type="term" value="F:DNA binding"/>
    <property type="evidence" value="ECO:0007669"/>
    <property type="project" value="InterPro"/>
</dbReference>
<comment type="caution">
    <text evidence="2">The sequence shown here is derived from an EMBL/GenBank/DDBJ whole genome shotgun (WGS) entry which is preliminary data.</text>
</comment>
<protein>
    <recommendedName>
        <fullName evidence="1">Resolvase/invertase-type recombinase catalytic domain-containing protein</fullName>
    </recommendedName>
</protein>
<evidence type="ECO:0000259" key="1">
    <source>
        <dbReference type="PROSITE" id="PS51736"/>
    </source>
</evidence>
<accession>A0A6N6N4V0</accession>
<dbReference type="PANTHER" id="PTHR30461">
    <property type="entry name" value="DNA-INVERTASE FROM LAMBDOID PROPHAGE"/>
    <property type="match status" value="1"/>
</dbReference>
<dbReference type="GO" id="GO:0000150">
    <property type="term" value="F:DNA strand exchange activity"/>
    <property type="evidence" value="ECO:0007669"/>
    <property type="project" value="InterPro"/>
</dbReference>
<evidence type="ECO:0000313" key="3">
    <source>
        <dbReference type="Proteomes" id="UP000438699"/>
    </source>
</evidence>
<dbReference type="Pfam" id="PF00239">
    <property type="entry name" value="Resolvase"/>
    <property type="match status" value="1"/>
</dbReference>
<dbReference type="AlphaFoldDB" id="A0A6N6N4V0"/>
<sequence length="226" mass="25584">MCKVVAYARISTNKQDLDNQRHEVEAYAKSNGLTIDKWIATEESSRKTTTKRRIDELLTTLKRGDVLIVGELSRLGRSIRENLNIVHELHRKSINVHLVKERIQTNGESDAIGNMLIGNLSFAAELERQLISQRTKAALARLKADGIKLGNPRIKELHADRSKATAENDERLRPILTGLVMQGMTQRQIIAELDLQGIKTIRGNQWSQSTLISTMRRLGLKTKRTK</sequence>
<dbReference type="InterPro" id="IPR036162">
    <property type="entry name" value="Resolvase-like_N_sf"/>
</dbReference>
<dbReference type="SMART" id="SM00857">
    <property type="entry name" value="Resolvase"/>
    <property type="match status" value="1"/>
</dbReference>
<dbReference type="CDD" id="cd03768">
    <property type="entry name" value="SR_ResInv"/>
    <property type="match status" value="1"/>
</dbReference>
<dbReference type="PANTHER" id="PTHR30461:SF19">
    <property type="entry name" value="SITE-SPECIFIC RECOMBINASE RESOLVASE FAMILY"/>
    <property type="match status" value="1"/>
</dbReference>
<dbReference type="Gene3D" id="3.40.50.1390">
    <property type="entry name" value="Resolvase, N-terminal catalytic domain"/>
    <property type="match status" value="1"/>
</dbReference>
<dbReference type="InterPro" id="IPR006119">
    <property type="entry name" value="Resolv_N"/>
</dbReference>
<dbReference type="OrthoDB" id="9797501at2"/>
<name>A0A6N6N4V0_9BACT</name>
<dbReference type="PROSITE" id="PS51736">
    <property type="entry name" value="RECOMBINASES_3"/>
    <property type="match status" value="1"/>
</dbReference>
<evidence type="ECO:0000313" key="2">
    <source>
        <dbReference type="EMBL" id="KAB1443076.1"/>
    </source>
</evidence>
<proteinExistence type="predicted"/>
<organism evidence="2 3">
    <name type="scientific">Pseudodesulfovibrio senegalensis</name>
    <dbReference type="NCBI Taxonomy" id="1721087"/>
    <lineage>
        <taxon>Bacteria</taxon>
        <taxon>Pseudomonadati</taxon>
        <taxon>Thermodesulfobacteriota</taxon>
        <taxon>Desulfovibrionia</taxon>
        <taxon>Desulfovibrionales</taxon>
        <taxon>Desulfovibrionaceae</taxon>
    </lineage>
</organism>
<gene>
    <name evidence="2" type="ORF">F8A88_02085</name>
</gene>
<dbReference type="SUPFAM" id="SSF53041">
    <property type="entry name" value="Resolvase-like"/>
    <property type="match status" value="1"/>
</dbReference>
<dbReference type="Proteomes" id="UP000438699">
    <property type="component" value="Unassembled WGS sequence"/>
</dbReference>
<dbReference type="RefSeq" id="WP_151149375.1">
    <property type="nucleotide sequence ID" value="NZ_WAIE01000001.1"/>
</dbReference>
<feature type="domain" description="Resolvase/invertase-type recombinase catalytic" evidence="1">
    <location>
        <begin position="3"/>
        <end position="146"/>
    </location>
</feature>